<feature type="compositionally biased region" description="Acidic residues" evidence="1">
    <location>
        <begin position="308"/>
        <end position="322"/>
    </location>
</feature>
<keyword evidence="3" id="KW-1185">Reference proteome</keyword>
<gene>
    <name evidence="2" type="ORF">PCOR1329_LOCUS27615</name>
</gene>
<feature type="region of interest" description="Disordered" evidence="1">
    <location>
        <begin position="288"/>
        <end position="322"/>
    </location>
</feature>
<dbReference type="Proteomes" id="UP001189429">
    <property type="component" value="Unassembled WGS sequence"/>
</dbReference>
<feature type="region of interest" description="Disordered" evidence="1">
    <location>
        <begin position="242"/>
        <end position="265"/>
    </location>
</feature>
<protein>
    <submittedName>
        <fullName evidence="2">Uncharacterized protein</fullName>
    </submittedName>
</protein>
<reference evidence="2" key="1">
    <citation type="submission" date="2023-10" db="EMBL/GenBank/DDBJ databases">
        <authorList>
            <person name="Chen Y."/>
            <person name="Shah S."/>
            <person name="Dougan E. K."/>
            <person name="Thang M."/>
            <person name="Chan C."/>
        </authorList>
    </citation>
    <scope>NUCLEOTIDE SEQUENCE [LARGE SCALE GENOMIC DNA]</scope>
</reference>
<evidence type="ECO:0000313" key="2">
    <source>
        <dbReference type="EMBL" id="CAK0828387.1"/>
    </source>
</evidence>
<sequence length="322" mass="35176">MVFKSDSPTILRIQEQTAICGKATNEKGKHRDLGPPQIYAMGGLLAAAKELPLEDQLKTNVTKIFTDYGNYDNEQQSKLVLSCTVGRMYEKQKKWGSREAGHARGYSQEERHAQRVAAAAARAEPEEDSGALEGFDAAWGTLLRSLTWKCVPPLDAQGVPRAAAPCQPPPRAFHAAVSLAPAGVPMLLVYGGWHPRMGNFGDIWAAKLDPWIGDPDRAQEAASARGACGVADRAAEADRRFRGELCPPGSGGPQEGSDDESDFDEHFGRMVNVNGRIIPMQLFVQIMQSSPQREGTRRIQELLSAQEEGSDEEDDENEDSDE</sequence>
<evidence type="ECO:0000256" key="1">
    <source>
        <dbReference type="SAM" id="MobiDB-lite"/>
    </source>
</evidence>
<organism evidence="2 3">
    <name type="scientific">Prorocentrum cordatum</name>
    <dbReference type="NCBI Taxonomy" id="2364126"/>
    <lineage>
        <taxon>Eukaryota</taxon>
        <taxon>Sar</taxon>
        <taxon>Alveolata</taxon>
        <taxon>Dinophyceae</taxon>
        <taxon>Prorocentrales</taxon>
        <taxon>Prorocentraceae</taxon>
        <taxon>Prorocentrum</taxon>
    </lineage>
</organism>
<dbReference type="EMBL" id="CAUYUJ010010014">
    <property type="protein sequence ID" value="CAK0828387.1"/>
    <property type="molecule type" value="Genomic_DNA"/>
</dbReference>
<comment type="caution">
    <text evidence="2">The sequence shown here is derived from an EMBL/GenBank/DDBJ whole genome shotgun (WGS) entry which is preliminary data.</text>
</comment>
<accession>A0ABN9S938</accession>
<name>A0ABN9S938_9DINO</name>
<proteinExistence type="predicted"/>
<evidence type="ECO:0000313" key="3">
    <source>
        <dbReference type="Proteomes" id="UP001189429"/>
    </source>
</evidence>